<keyword evidence="1" id="KW-0175">Coiled coil</keyword>
<feature type="region of interest" description="Disordered" evidence="2">
    <location>
        <begin position="834"/>
        <end position="874"/>
    </location>
</feature>
<comment type="caution">
    <text evidence="5">The sequence shown here is derived from an EMBL/GenBank/DDBJ whole genome shotgun (WGS) entry which is preliminary data.</text>
</comment>
<evidence type="ECO:0000313" key="6">
    <source>
        <dbReference type="Proteomes" id="UP000034320"/>
    </source>
</evidence>
<feature type="compositionally biased region" description="Basic and acidic residues" evidence="2">
    <location>
        <begin position="836"/>
        <end position="845"/>
    </location>
</feature>
<keyword evidence="4" id="KW-0732">Signal</keyword>
<evidence type="ECO:0000256" key="3">
    <source>
        <dbReference type="SAM" id="Phobius"/>
    </source>
</evidence>
<evidence type="ECO:0000313" key="5">
    <source>
        <dbReference type="EMBL" id="KKS47970.1"/>
    </source>
</evidence>
<feature type="signal peptide" evidence="4">
    <location>
        <begin position="1"/>
        <end position="39"/>
    </location>
</feature>
<organism evidence="5 6">
    <name type="scientific">Candidatus Gottesmanbacteria bacterium GW2011_GWA2_42_18</name>
    <dbReference type="NCBI Taxonomy" id="1618442"/>
    <lineage>
        <taxon>Bacteria</taxon>
        <taxon>Candidatus Gottesmaniibacteriota</taxon>
    </lineage>
</organism>
<reference evidence="5 6" key="1">
    <citation type="journal article" date="2015" name="Nature">
        <title>rRNA introns, odd ribosomes, and small enigmatic genomes across a large radiation of phyla.</title>
        <authorList>
            <person name="Brown C.T."/>
            <person name="Hug L.A."/>
            <person name="Thomas B.C."/>
            <person name="Sharon I."/>
            <person name="Castelle C.J."/>
            <person name="Singh A."/>
            <person name="Wilkins M.J."/>
            <person name="Williams K.H."/>
            <person name="Banfield J.F."/>
        </authorList>
    </citation>
    <scope>NUCLEOTIDE SEQUENCE [LARGE SCALE GENOMIC DNA]</scope>
</reference>
<feature type="chain" id="PRO_5002535768" evidence="4">
    <location>
        <begin position="40"/>
        <end position="874"/>
    </location>
</feature>
<gene>
    <name evidence="5" type="ORF">UV09_C0001G0002</name>
</gene>
<evidence type="ECO:0000256" key="4">
    <source>
        <dbReference type="SAM" id="SignalP"/>
    </source>
</evidence>
<evidence type="ECO:0000256" key="2">
    <source>
        <dbReference type="SAM" id="MobiDB-lite"/>
    </source>
</evidence>
<feature type="transmembrane region" description="Helical" evidence="3">
    <location>
        <begin position="244"/>
        <end position="264"/>
    </location>
</feature>
<keyword evidence="3" id="KW-1133">Transmembrane helix</keyword>
<feature type="transmembrane region" description="Helical" evidence="3">
    <location>
        <begin position="348"/>
        <end position="366"/>
    </location>
</feature>
<keyword evidence="3" id="KW-0812">Transmembrane</keyword>
<protein>
    <submittedName>
        <fullName evidence="5">Uncharacterized protein</fullName>
    </submittedName>
</protein>
<feature type="transmembrane region" description="Helical" evidence="3">
    <location>
        <begin position="102"/>
        <end position="120"/>
    </location>
</feature>
<dbReference type="Proteomes" id="UP000034320">
    <property type="component" value="Unassembled WGS sequence"/>
</dbReference>
<accession>A0A0G0ZGT4</accession>
<feature type="coiled-coil region" evidence="1">
    <location>
        <begin position="796"/>
        <end position="830"/>
    </location>
</feature>
<proteinExistence type="predicted"/>
<sequence>MVSGPARFFWSFAKKFLLVAAFWLLLSTLLFHFAPPVSAQTNTPAPTVPYSGSATWEFDSQVTEVGKNADRARQLLWWLFQHPGIHTAPVIAQIWAFSRNMVYIFIVLVIIAFGISLMLGKRRGSLGPVFSGISSPVLGVNVPSIFLKIAMLLLYVTFSYILIVALIQTSDITMKFFIEFVGGKDLFNIIFSGAGNTEANYITFVGYRDINPLNLEMVNTSLLFIKMTSLTYNVMSTILILRTIILWFLLIVAPFLALLMPFVFIRNVGWIWIGVFLQWLFYGPLFALFLASLTKIWVQGIPYSFDFSRVNKPSGQVYRTAINILWGGPAQTLSPGNSANYVDTYAEYFIALVMLWACIILPWLLLRIFRDYCCAGIAAAGNTLGAIFDRLRQYPPPPPSSPLGPVATSGIAQQLPFRQKIEEKIRQMDVSRIEEIRDVSKVSTNEIVKAMDLSVSKLSDISRLETNDQTRSYVASNLENIRAPERVATPATREKFMHLREELMQRSARGDRIAQTILQASDRKVESLVSRFSQVAKVTAAPKVEVKLGQVPAISDRSVIEKVSDKAGVAEIKTREVLSRISSIEEIEHKEKVETTAKAAGVSVEKVREIIRSADQIWKSTFSDHHETVREVSGETNLSETKTREILSSISETDLQNGIAVKKVSTKTGVSEEKVKEVVVKARHIAEKQQQAAVKISAKPLTATTPVPAATISVEDFAEVEHMWENHYRNAPVPVTEKIKNRADWLEEEEKKLTNASNLLSSANPQLKQQGLEKIAEILPFMLLGGFSEAEMLTYLKAKKEANQRVKQEMEIEEKLKAKIKEEIKAEDEETMVEVTGKKKEEEKAATLTESMVIGDNAIPDKPAETGEKDDKAK</sequence>
<keyword evidence="3" id="KW-0472">Membrane</keyword>
<feature type="transmembrane region" description="Helical" evidence="3">
    <location>
        <begin position="145"/>
        <end position="167"/>
    </location>
</feature>
<feature type="transmembrane region" description="Helical" evidence="3">
    <location>
        <begin position="270"/>
        <end position="291"/>
    </location>
</feature>
<dbReference type="EMBL" id="LCDD01000001">
    <property type="protein sequence ID" value="KKS47970.1"/>
    <property type="molecule type" value="Genomic_DNA"/>
</dbReference>
<feature type="compositionally biased region" description="Basic and acidic residues" evidence="2">
    <location>
        <begin position="862"/>
        <end position="874"/>
    </location>
</feature>
<evidence type="ECO:0000256" key="1">
    <source>
        <dbReference type="SAM" id="Coils"/>
    </source>
</evidence>
<name>A0A0G0ZGT4_9BACT</name>
<dbReference type="AlphaFoldDB" id="A0A0G0ZGT4"/>